<evidence type="ECO:0000313" key="3">
    <source>
        <dbReference type="Proteomes" id="UP000306229"/>
    </source>
</evidence>
<evidence type="ECO:0000256" key="1">
    <source>
        <dbReference type="SAM" id="Phobius"/>
    </source>
</evidence>
<dbReference type="OrthoDB" id="1121314at2"/>
<dbReference type="AlphaFoldDB" id="A0A5B7U2J0"/>
<keyword evidence="1" id="KW-1133">Transmembrane helix</keyword>
<feature type="transmembrane region" description="Helical" evidence="1">
    <location>
        <begin position="225"/>
        <end position="249"/>
    </location>
</feature>
<dbReference type="KEGG" id="fbe:FF125_18920"/>
<gene>
    <name evidence="2" type="ORF">FF125_18920</name>
</gene>
<accession>A0A5B7U2J0</accession>
<feature type="transmembrane region" description="Helical" evidence="1">
    <location>
        <begin position="256"/>
        <end position="279"/>
    </location>
</feature>
<keyword evidence="3" id="KW-1185">Reference proteome</keyword>
<keyword evidence="1" id="KW-0812">Transmembrane</keyword>
<name>A0A5B7U2J0_9FLAO</name>
<dbReference type="Proteomes" id="UP000306229">
    <property type="component" value="Chromosome"/>
</dbReference>
<reference evidence="2 3" key="1">
    <citation type="submission" date="2019-05" db="EMBL/GenBank/DDBJ databases">
        <title>Algicella ahnfeltiae gen. nov., sp. nov., a novel marine bacterium of the family Flavobacteriaceae isolated from a red alga.</title>
        <authorList>
            <person name="Nedashkovskaya O.I."/>
            <person name="Kukhlevskiy A.D."/>
            <person name="Kim S.-G."/>
            <person name="Zhukova N.V."/>
            <person name="Mikhailov V.V."/>
        </authorList>
    </citation>
    <scope>NUCLEOTIDE SEQUENCE [LARGE SCALE GENOMIC DNA]</scope>
    <source>
        <strain evidence="2 3">10Alg115</strain>
    </source>
</reference>
<evidence type="ECO:0000313" key="2">
    <source>
        <dbReference type="EMBL" id="QCX41112.1"/>
    </source>
</evidence>
<sequence>MVIGAFYFIYQKTLHNDQLSIETFINQLEKSVFTSSKSILILLSFTICNWFFEIVKWKTLVSSIKNISLFDSFRQSLGSLTASLFTPNRIGEYGAKAIYFKKGNRRKIMLLNLLGNSSQMAITVLLGILGLTYIVINFDIEIDLSRFRKAGYIIALLLVVLIGGSIKGLKKIRGFYIDKIIQFIKEMPKTLHVKTLTFSFLRYVFFSHQFYFLLTIFGVDHNYPTAMALITSMYLLASIIPSMALLDWLVKGSVAIWLFSLVGVNELIIVTITLLMWILNFGFPAMIGSYFVLNFNTNQQR</sequence>
<protein>
    <submittedName>
        <fullName evidence="2">Uncharacterized protein</fullName>
    </submittedName>
</protein>
<keyword evidence="1" id="KW-0472">Membrane</keyword>
<feature type="transmembrane region" description="Helical" evidence="1">
    <location>
        <begin position="110"/>
        <end position="138"/>
    </location>
</feature>
<feature type="transmembrane region" description="Helical" evidence="1">
    <location>
        <begin position="200"/>
        <end position="219"/>
    </location>
</feature>
<dbReference type="EMBL" id="CP040749">
    <property type="protein sequence ID" value="QCX41112.1"/>
    <property type="molecule type" value="Genomic_DNA"/>
</dbReference>
<proteinExistence type="predicted"/>
<feature type="transmembrane region" description="Helical" evidence="1">
    <location>
        <begin position="150"/>
        <end position="169"/>
    </location>
</feature>
<organism evidence="2 3">
    <name type="scientific">Aureibaculum algae</name>
    <dbReference type="NCBI Taxonomy" id="2584122"/>
    <lineage>
        <taxon>Bacteria</taxon>
        <taxon>Pseudomonadati</taxon>
        <taxon>Bacteroidota</taxon>
        <taxon>Flavobacteriia</taxon>
        <taxon>Flavobacteriales</taxon>
        <taxon>Flavobacteriaceae</taxon>
        <taxon>Aureibaculum</taxon>
    </lineage>
</organism>